<dbReference type="Pfam" id="PF22456">
    <property type="entry name" value="PqqF-like_C_4"/>
    <property type="match status" value="1"/>
</dbReference>
<dbReference type="EMBL" id="PDUG01000005">
    <property type="protein sequence ID" value="PIC23640.1"/>
    <property type="molecule type" value="Genomic_DNA"/>
</dbReference>
<sequence>MHLEIVVQGPKSVDHVLERIEVFLETVRTEIEEMPLEEFVKQVSGVISELEMKPKTLTDRFDLFWDEIESRQYDFADQENEVKVLISIKKKDVLAFYDRKIRKDAPERRKLAILVHPKNEDQEKIEEIIKKNAEMGRKEKEIKDVDELRQFLPFYGFPIPAIDLKPIGIDPLEHKEPSIPEPE</sequence>
<dbReference type="Proteomes" id="UP000230233">
    <property type="component" value="Chromosome V"/>
</dbReference>
<name>A0A2G5T8S3_9PELO</name>
<dbReference type="GO" id="GO:0051603">
    <property type="term" value="P:proteolysis involved in protein catabolic process"/>
    <property type="evidence" value="ECO:0007669"/>
    <property type="project" value="TreeGrafter"/>
</dbReference>
<dbReference type="InterPro" id="IPR054734">
    <property type="entry name" value="PqqF-like_C_4"/>
</dbReference>
<organism evidence="3 4">
    <name type="scientific">Caenorhabditis nigoni</name>
    <dbReference type="NCBI Taxonomy" id="1611254"/>
    <lineage>
        <taxon>Eukaryota</taxon>
        <taxon>Metazoa</taxon>
        <taxon>Ecdysozoa</taxon>
        <taxon>Nematoda</taxon>
        <taxon>Chromadorea</taxon>
        <taxon>Rhabditida</taxon>
        <taxon>Rhabditina</taxon>
        <taxon>Rhabditomorpha</taxon>
        <taxon>Rhabditoidea</taxon>
        <taxon>Rhabditidae</taxon>
        <taxon>Peloderinae</taxon>
        <taxon>Caenorhabditis</taxon>
    </lineage>
</organism>
<keyword evidence="4" id="KW-1185">Reference proteome</keyword>
<dbReference type="PANTHER" id="PTHR43690:SF18">
    <property type="entry name" value="INSULIN-DEGRADING ENZYME-RELATED"/>
    <property type="match status" value="1"/>
</dbReference>
<dbReference type="PANTHER" id="PTHR43690">
    <property type="entry name" value="NARDILYSIN"/>
    <property type="match status" value="1"/>
</dbReference>
<evidence type="ECO:0000259" key="2">
    <source>
        <dbReference type="Pfam" id="PF22456"/>
    </source>
</evidence>
<proteinExistence type="predicted"/>
<feature type="domain" description="Coenzyme PQQ synthesis protein F-like C-terminal lobe" evidence="2">
    <location>
        <begin position="3"/>
        <end position="65"/>
    </location>
</feature>
<dbReference type="GO" id="GO:0004222">
    <property type="term" value="F:metalloendopeptidase activity"/>
    <property type="evidence" value="ECO:0007669"/>
    <property type="project" value="TreeGrafter"/>
</dbReference>
<dbReference type="Gene3D" id="3.30.830.10">
    <property type="entry name" value="Metalloenzyme, LuxS/M16 peptidase-like"/>
    <property type="match status" value="1"/>
</dbReference>
<evidence type="ECO:0000313" key="4">
    <source>
        <dbReference type="Proteomes" id="UP000230233"/>
    </source>
</evidence>
<keyword evidence="1" id="KW-0479">Metal-binding</keyword>
<gene>
    <name evidence="3" type="primary">Cnig_chr_V.g17270</name>
    <name evidence="3" type="ORF">B9Z55_017270</name>
</gene>
<accession>A0A2G5T8S3</accession>
<dbReference type="AlphaFoldDB" id="A0A2G5T8S3"/>
<evidence type="ECO:0000256" key="1">
    <source>
        <dbReference type="ARBA" id="ARBA00022723"/>
    </source>
</evidence>
<reference evidence="4" key="1">
    <citation type="submission" date="2017-10" db="EMBL/GenBank/DDBJ databases">
        <title>Rapid genome shrinkage in a self-fertile nematode reveals novel sperm competition proteins.</title>
        <authorList>
            <person name="Yin D."/>
            <person name="Schwarz E.M."/>
            <person name="Thomas C.G."/>
            <person name="Felde R.L."/>
            <person name="Korf I.F."/>
            <person name="Cutter A.D."/>
            <person name="Schartner C.M."/>
            <person name="Ralston E.J."/>
            <person name="Meyer B.J."/>
            <person name="Haag E.S."/>
        </authorList>
    </citation>
    <scope>NUCLEOTIDE SEQUENCE [LARGE SCALE GENOMIC DNA]</scope>
    <source>
        <strain evidence="4">JU1422</strain>
    </source>
</reference>
<comment type="caution">
    <text evidence="3">The sequence shown here is derived from an EMBL/GenBank/DDBJ whole genome shotgun (WGS) entry which is preliminary data.</text>
</comment>
<dbReference type="InterPro" id="IPR011249">
    <property type="entry name" value="Metalloenz_LuxS/M16"/>
</dbReference>
<dbReference type="GO" id="GO:0046872">
    <property type="term" value="F:metal ion binding"/>
    <property type="evidence" value="ECO:0007669"/>
    <property type="project" value="UniProtKB-KW"/>
</dbReference>
<dbReference type="GO" id="GO:0043171">
    <property type="term" value="P:peptide catabolic process"/>
    <property type="evidence" value="ECO:0007669"/>
    <property type="project" value="TreeGrafter"/>
</dbReference>
<dbReference type="GO" id="GO:0005829">
    <property type="term" value="C:cytosol"/>
    <property type="evidence" value="ECO:0007669"/>
    <property type="project" value="TreeGrafter"/>
</dbReference>
<dbReference type="OrthoDB" id="7784541at2759"/>
<protein>
    <recommendedName>
        <fullName evidence="2">Coenzyme PQQ synthesis protein F-like C-terminal lobe domain-containing protein</fullName>
    </recommendedName>
</protein>
<evidence type="ECO:0000313" key="3">
    <source>
        <dbReference type="EMBL" id="PIC23640.1"/>
    </source>
</evidence>
<dbReference type="GO" id="GO:0005739">
    <property type="term" value="C:mitochondrion"/>
    <property type="evidence" value="ECO:0007669"/>
    <property type="project" value="TreeGrafter"/>
</dbReference>
<dbReference type="SUPFAM" id="SSF63411">
    <property type="entry name" value="LuxS/MPP-like metallohydrolase"/>
    <property type="match status" value="1"/>
</dbReference>
<dbReference type="InterPro" id="IPR050626">
    <property type="entry name" value="Peptidase_M16"/>
</dbReference>